<evidence type="ECO:0000313" key="3">
    <source>
        <dbReference type="EMBL" id="EAU93685.2"/>
    </source>
</evidence>
<feature type="region of interest" description="Disordered" evidence="1">
    <location>
        <begin position="1"/>
        <end position="127"/>
    </location>
</feature>
<evidence type="ECO:0000313" key="4">
    <source>
        <dbReference type="Proteomes" id="UP000001861"/>
    </source>
</evidence>
<feature type="compositionally biased region" description="Polar residues" evidence="1">
    <location>
        <begin position="437"/>
        <end position="447"/>
    </location>
</feature>
<gene>
    <name evidence="3" type="ORF">CC1G_12283</name>
</gene>
<evidence type="ECO:0000256" key="2">
    <source>
        <dbReference type="SAM" id="Phobius"/>
    </source>
</evidence>
<feature type="compositionally biased region" description="Low complexity" evidence="1">
    <location>
        <begin position="455"/>
        <end position="464"/>
    </location>
</feature>
<feature type="region of interest" description="Disordered" evidence="1">
    <location>
        <begin position="437"/>
        <end position="471"/>
    </location>
</feature>
<dbReference type="GeneID" id="6004553"/>
<organism evidence="3 4">
    <name type="scientific">Coprinopsis cinerea (strain Okayama-7 / 130 / ATCC MYA-4618 / FGSC 9003)</name>
    <name type="common">Inky cap fungus</name>
    <name type="synonym">Hormographiella aspergillata</name>
    <dbReference type="NCBI Taxonomy" id="240176"/>
    <lineage>
        <taxon>Eukaryota</taxon>
        <taxon>Fungi</taxon>
        <taxon>Dikarya</taxon>
        <taxon>Basidiomycota</taxon>
        <taxon>Agaricomycotina</taxon>
        <taxon>Agaricomycetes</taxon>
        <taxon>Agaricomycetidae</taxon>
        <taxon>Agaricales</taxon>
        <taxon>Agaricineae</taxon>
        <taxon>Psathyrellaceae</taxon>
        <taxon>Coprinopsis</taxon>
    </lineage>
</organism>
<feature type="compositionally biased region" description="Acidic residues" evidence="1">
    <location>
        <begin position="78"/>
        <end position="92"/>
    </location>
</feature>
<proteinExistence type="predicted"/>
<keyword evidence="2" id="KW-0472">Membrane</keyword>
<keyword evidence="2" id="KW-0812">Transmembrane</keyword>
<dbReference type="KEGG" id="cci:CC1G_12283"/>
<comment type="caution">
    <text evidence="3">The sequence shown here is derived from an EMBL/GenBank/DDBJ whole genome shotgun (WGS) entry which is preliminary data.</text>
</comment>
<dbReference type="RefSeq" id="XP_001828135.2">
    <property type="nucleotide sequence ID" value="XM_001828083.2"/>
</dbReference>
<sequence length="629" mass="66295">MPAEEPTPPALKPPAAPTEVPEPPDRHPPLEVTPPDDSDVVTNALENGQVGPTETEDSGGGGSTETEDNRDGGGGPTETEDNGGDGPTETDDNAGGGGISNSSTTGMPPGSPPNGAPPTSFTPSPSPAVLTSTPVAVVLSFPMNGTSTAMVAPTTSSAGLSPIGQTPIGTFGSIDVFITPTATHSRTGDIDGTPSLTLAPPVISTSRRETTVGDSSPSAGTTGNHHDHILISVRPSKHADLCISSQNNTRTSIDEGIQQCINYSRHRRYINNNGQEVTSFFVKTTVLPSGYVVTADSGDGALSISPARRSKKIARIVGSSVGGLVFLSLVGIFLFFFFRRKRRRGVVDGAVMDDPVNPMARYRDYDGEGGYAAYTNDTAQQPALNPYAESSINPQTRLLLSSSATELVGVSHVTIGARAPSNVNWAFPSDVGEHNQSYASFGTTTPVDASRMRSRSTSNVSSHSPQPFKQHYVLRRLSRTSQSDSRGVYSSLPLHSKGDPKYSTIQIPLTSTSTFPSSSIIERPQMEITVSPKSKSAIDLSSSSTIASTYPAHWDHTASFAKPGRRSRLQELYPSKNKGGYPAVNTASGAAIGTGYGSRPPRYLRTRISDEGAAAWREEVLRVANGERI</sequence>
<name>A8MZS3_COPC7</name>
<feature type="compositionally biased region" description="Pro residues" evidence="1">
    <location>
        <begin position="1"/>
        <end position="16"/>
    </location>
</feature>
<reference evidence="3 4" key="1">
    <citation type="journal article" date="2010" name="Proc. Natl. Acad. Sci. U.S.A.">
        <title>Insights into evolution of multicellular fungi from the assembled chromosomes of the mushroom Coprinopsis cinerea (Coprinus cinereus).</title>
        <authorList>
            <person name="Stajich J.E."/>
            <person name="Wilke S.K."/>
            <person name="Ahren D."/>
            <person name="Au C.H."/>
            <person name="Birren B.W."/>
            <person name="Borodovsky M."/>
            <person name="Burns C."/>
            <person name="Canback B."/>
            <person name="Casselton L.A."/>
            <person name="Cheng C.K."/>
            <person name="Deng J."/>
            <person name="Dietrich F.S."/>
            <person name="Fargo D.C."/>
            <person name="Farman M.L."/>
            <person name="Gathman A.C."/>
            <person name="Goldberg J."/>
            <person name="Guigo R."/>
            <person name="Hoegger P.J."/>
            <person name="Hooker J.B."/>
            <person name="Huggins A."/>
            <person name="James T.Y."/>
            <person name="Kamada T."/>
            <person name="Kilaru S."/>
            <person name="Kodira C."/>
            <person name="Kues U."/>
            <person name="Kupfer D."/>
            <person name="Kwan H.S."/>
            <person name="Lomsadze A."/>
            <person name="Li W."/>
            <person name="Lilly W.W."/>
            <person name="Ma L.J."/>
            <person name="Mackey A.J."/>
            <person name="Manning G."/>
            <person name="Martin F."/>
            <person name="Muraguchi H."/>
            <person name="Natvig D.O."/>
            <person name="Palmerini H."/>
            <person name="Ramesh M.A."/>
            <person name="Rehmeyer C.J."/>
            <person name="Roe B.A."/>
            <person name="Shenoy N."/>
            <person name="Stanke M."/>
            <person name="Ter-Hovhannisyan V."/>
            <person name="Tunlid A."/>
            <person name="Velagapudi R."/>
            <person name="Vision T.J."/>
            <person name="Zeng Q."/>
            <person name="Zolan M.E."/>
            <person name="Pukkila P.J."/>
        </authorList>
    </citation>
    <scope>NUCLEOTIDE SEQUENCE [LARGE SCALE GENOMIC DNA]</scope>
    <source>
        <strain evidence="4">Okayama-7 / 130 / ATCC MYA-4618 / FGSC 9003</strain>
    </source>
</reference>
<feature type="transmembrane region" description="Helical" evidence="2">
    <location>
        <begin position="316"/>
        <end position="338"/>
    </location>
</feature>
<dbReference type="Proteomes" id="UP000001861">
    <property type="component" value="Unassembled WGS sequence"/>
</dbReference>
<feature type="region of interest" description="Disordered" evidence="1">
    <location>
        <begin position="206"/>
        <end position="225"/>
    </location>
</feature>
<evidence type="ECO:0000256" key="1">
    <source>
        <dbReference type="SAM" id="MobiDB-lite"/>
    </source>
</evidence>
<protein>
    <submittedName>
        <fullName evidence="3">Uncharacterized protein</fullName>
    </submittedName>
</protein>
<keyword evidence="4" id="KW-1185">Reference proteome</keyword>
<dbReference type="VEuPathDB" id="FungiDB:CC1G_12283"/>
<feature type="compositionally biased region" description="Polar residues" evidence="1">
    <location>
        <begin position="40"/>
        <end position="52"/>
    </location>
</feature>
<accession>A8MZS3</accession>
<dbReference type="InParanoid" id="A8MZS3"/>
<dbReference type="HOGENOM" id="CLU_434748_0_0_1"/>
<keyword evidence="2" id="KW-1133">Transmembrane helix</keyword>
<feature type="compositionally biased region" description="Polar residues" evidence="1">
    <location>
        <begin position="212"/>
        <end position="223"/>
    </location>
</feature>
<dbReference type="AlphaFoldDB" id="A8MZS3"/>
<dbReference type="EMBL" id="AACS02000001">
    <property type="protein sequence ID" value="EAU93685.2"/>
    <property type="molecule type" value="Genomic_DNA"/>
</dbReference>